<evidence type="ECO:0000259" key="3">
    <source>
        <dbReference type="PROSITE" id="PS51123"/>
    </source>
</evidence>
<sequence>MPDPASGDQAAEQRRQQRIDERRDQRVEERRRQAEQRREQAEERREQRIEQRGEERPPQRETAEMRERRIAAERDARRDAEERLRDRRVVERGDGRLVVRDGQREVVYSDDIERMGRNARDVRIERLDDGRRRVVVVKPNGDRIVTVYDRYDQIVTRTRIDAREREQYIIDNRRDGRYEPGLVMDFGRVLPPLVISIPQEQYIVESAYATPIEIEDALLAPPVEVVERPYTLSEVRYSSRLRDKVRRVDLDTITFDTGSADITSDQIDSLEFIGTAIGDIVDRDPNEVFLIEGHTDAVGSDLSNLTLSDRRAEAVALALTEDFGIPPENIVTQGYGEQDLKVDTDGPARENRRVTMRRITPLLAQAAEGRDGTGNAQ</sequence>
<dbReference type="Pfam" id="PF00691">
    <property type="entry name" value="OmpA"/>
    <property type="match status" value="1"/>
</dbReference>
<proteinExistence type="predicted"/>
<evidence type="ECO:0000313" key="4">
    <source>
        <dbReference type="EMBL" id="MBH0239917.1"/>
    </source>
</evidence>
<dbReference type="EMBL" id="JADZLT010000056">
    <property type="protein sequence ID" value="MBH0239917.1"/>
    <property type="molecule type" value="Genomic_DNA"/>
</dbReference>
<evidence type="ECO:0000256" key="1">
    <source>
        <dbReference type="PROSITE-ProRule" id="PRU00473"/>
    </source>
</evidence>
<evidence type="ECO:0000256" key="2">
    <source>
        <dbReference type="SAM" id="MobiDB-lite"/>
    </source>
</evidence>
<dbReference type="GO" id="GO:0016020">
    <property type="term" value="C:membrane"/>
    <property type="evidence" value="ECO:0007669"/>
    <property type="project" value="UniProtKB-UniRule"/>
</dbReference>
<evidence type="ECO:0000313" key="5">
    <source>
        <dbReference type="Proteomes" id="UP000631694"/>
    </source>
</evidence>
<dbReference type="InterPro" id="IPR006665">
    <property type="entry name" value="OmpA-like"/>
</dbReference>
<protein>
    <submittedName>
        <fullName evidence="4">OmpA family protein</fullName>
    </submittedName>
</protein>
<reference evidence="4" key="1">
    <citation type="submission" date="2020-12" db="EMBL/GenBank/DDBJ databases">
        <title>Methylobrevis albus sp. nov., isolated from fresh water lack sediment.</title>
        <authorList>
            <person name="Zou Q."/>
        </authorList>
    </citation>
    <scope>NUCLEOTIDE SEQUENCE</scope>
    <source>
        <strain evidence="4">L22</strain>
    </source>
</reference>
<gene>
    <name evidence="4" type="ORF">I5731_19000</name>
</gene>
<dbReference type="InterPro" id="IPR050330">
    <property type="entry name" value="Bact_OuterMem_StrucFunc"/>
</dbReference>
<dbReference type="PANTHER" id="PTHR30329:SF21">
    <property type="entry name" value="LIPOPROTEIN YIAD-RELATED"/>
    <property type="match status" value="1"/>
</dbReference>
<keyword evidence="1" id="KW-0472">Membrane</keyword>
<dbReference type="AlphaFoldDB" id="A0A931MZZ8"/>
<feature type="region of interest" description="Disordered" evidence="2">
    <location>
        <begin position="1"/>
        <end position="77"/>
    </location>
</feature>
<dbReference type="CDD" id="cd07185">
    <property type="entry name" value="OmpA_C-like"/>
    <property type="match status" value="1"/>
</dbReference>
<keyword evidence="5" id="KW-1185">Reference proteome</keyword>
<dbReference type="Proteomes" id="UP000631694">
    <property type="component" value="Unassembled WGS sequence"/>
</dbReference>
<dbReference type="SUPFAM" id="SSF103088">
    <property type="entry name" value="OmpA-like"/>
    <property type="match status" value="1"/>
</dbReference>
<feature type="compositionally biased region" description="Basic and acidic residues" evidence="2">
    <location>
        <begin position="11"/>
        <end position="77"/>
    </location>
</feature>
<feature type="domain" description="OmpA-like" evidence="3">
    <location>
        <begin position="242"/>
        <end position="367"/>
    </location>
</feature>
<dbReference type="Gene3D" id="3.30.1330.60">
    <property type="entry name" value="OmpA-like domain"/>
    <property type="match status" value="1"/>
</dbReference>
<organism evidence="4 5">
    <name type="scientific">Methylobrevis albus</name>
    <dbReference type="NCBI Taxonomy" id="2793297"/>
    <lineage>
        <taxon>Bacteria</taxon>
        <taxon>Pseudomonadati</taxon>
        <taxon>Pseudomonadota</taxon>
        <taxon>Alphaproteobacteria</taxon>
        <taxon>Hyphomicrobiales</taxon>
        <taxon>Pleomorphomonadaceae</taxon>
        <taxon>Methylobrevis</taxon>
    </lineage>
</organism>
<dbReference type="InterPro" id="IPR036737">
    <property type="entry name" value="OmpA-like_sf"/>
</dbReference>
<accession>A0A931MZZ8</accession>
<dbReference type="PROSITE" id="PS51123">
    <property type="entry name" value="OMPA_2"/>
    <property type="match status" value="1"/>
</dbReference>
<name>A0A931MZZ8_9HYPH</name>
<dbReference type="PANTHER" id="PTHR30329">
    <property type="entry name" value="STATOR ELEMENT OF FLAGELLAR MOTOR COMPLEX"/>
    <property type="match status" value="1"/>
</dbReference>
<comment type="caution">
    <text evidence="4">The sequence shown here is derived from an EMBL/GenBank/DDBJ whole genome shotgun (WGS) entry which is preliminary data.</text>
</comment>